<accession>A0A843X4K4</accession>
<dbReference type="PANTHER" id="PTHR48429">
    <property type="entry name" value="AGENET DOMAIN-CONTAINING PROTEIN"/>
    <property type="match status" value="1"/>
</dbReference>
<dbReference type="Proteomes" id="UP000652761">
    <property type="component" value="Unassembled WGS sequence"/>
</dbReference>
<feature type="compositionally biased region" description="Polar residues" evidence="1">
    <location>
        <begin position="215"/>
        <end position="226"/>
    </location>
</feature>
<feature type="non-terminal residue" evidence="2">
    <location>
        <position position="1"/>
    </location>
</feature>
<feature type="compositionally biased region" description="Polar residues" evidence="1">
    <location>
        <begin position="166"/>
        <end position="177"/>
    </location>
</feature>
<evidence type="ECO:0000256" key="1">
    <source>
        <dbReference type="SAM" id="MobiDB-lite"/>
    </source>
</evidence>
<protein>
    <submittedName>
        <fullName evidence="2">Uncharacterized protein</fullName>
    </submittedName>
</protein>
<proteinExistence type="predicted"/>
<feature type="region of interest" description="Disordered" evidence="1">
    <location>
        <begin position="31"/>
        <end position="88"/>
    </location>
</feature>
<keyword evidence="3" id="KW-1185">Reference proteome</keyword>
<dbReference type="PANTHER" id="PTHR48429:SF1">
    <property type="entry name" value="AGENET DOMAIN-CONTAINING PROTEIN"/>
    <property type="match status" value="1"/>
</dbReference>
<feature type="compositionally biased region" description="Basic and acidic residues" evidence="1">
    <location>
        <begin position="31"/>
        <end position="62"/>
    </location>
</feature>
<sequence length="362" mass="39652">AAGGDASTVSAWHLRPSLIWKDGHWVEWSRPREDTLHLHEVDTPYEKRHKSSKLDKENDHENQNVGPDKPSANIQVDHANKPEESRPLLLSESDKIFAIGKNSNVENNKVTLRTKRTGQKEGSGVVFGVPKPGKKRKFMEVSKHYVTGKINNVTEGSDATKHSKYLPSQASGGWKNTSRVDPRGRKGAEPKPRMMRPVKAQTTQIRSATEREGSFLSSVSASNGVGLSQCPLPTVKASSSHEEKSEKTIMEATSFTTNFVREESTVSEASMRSLPGIPASRKKTIITTESDVGTKGKVAPALEKTKSEEKNSIFADHPGKVIADMSELRRSSRRIQPTSRDVATAAAASKNSINKHSEELGG</sequence>
<feature type="compositionally biased region" description="Basic and acidic residues" evidence="1">
    <location>
        <begin position="178"/>
        <end position="192"/>
    </location>
</feature>
<organism evidence="2 3">
    <name type="scientific">Colocasia esculenta</name>
    <name type="common">Wild taro</name>
    <name type="synonym">Arum esculentum</name>
    <dbReference type="NCBI Taxonomy" id="4460"/>
    <lineage>
        <taxon>Eukaryota</taxon>
        <taxon>Viridiplantae</taxon>
        <taxon>Streptophyta</taxon>
        <taxon>Embryophyta</taxon>
        <taxon>Tracheophyta</taxon>
        <taxon>Spermatophyta</taxon>
        <taxon>Magnoliopsida</taxon>
        <taxon>Liliopsida</taxon>
        <taxon>Araceae</taxon>
        <taxon>Aroideae</taxon>
        <taxon>Colocasieae</taxon>
        <taxon>Colocasia</taxon>
    </lineage>
</organism>
<feature type="non-terminal residue" evidence="2">
    <location>
        <position position="362"/>
    </location>
</feature>
<reference evidence="2" key="1">
    <citation type="submission" date="2017-07" db="EMBL/GenBank/DDBJ databases">
        <title>Taro Niue Genome Assembly and Annotation.</title>
        <authorList>
            <person name="Atibalentja N."/>
            <person name="Keating K."/>
            <person name="Fields C.J."/>
        </authorList>
    </citation>
    <scope>NUCLEOTIDE SEQUENCE</scope>
    <source>
        <strain evidence="2">Niue_2</strain>
        <tissue evidence="2">Leaf</tissue>
    </source>
</reference>
<gene>
    <name evidence="2" type="ORF">Taro_046778</name>
</gene>
<dbReference type="AlphaFoldDB" id="A0A843X4K4"/>
<dbReference type="EMBL" id="NMUH01005857">
    <property type="protein sequence ID" value="MQM13851.1"/>
    <property type="molecule type" value="Genomic_DNA"/>
</dbReference>
<dbReference type="InterPro" id="IPR055274">
    <property type="entry name" value="SWO1"/>
</dbReference>
<feature type="region of interest" description="Disordered" evidence="1">
    <location>
        <begin position="158"/>
        <end position="362"/>
    </location>
</feature>
<comment type="caution">
    <text evidence="2">The sequence shown here is derived from an EMBL/GenBank/DDBJ whole genome shotgun (WGS) entry which is preliminary data.</text>
</comment>
<dbReference type="OrthoDB" id="433924at2759"/>
<feature type="compositionally biased region" description="Basic and acidic residues" evidence="1">
    <location>
        <begin position="239"/>
        <end position="249"/>
    </location>
</feature>
<evidence type="ECO:0000313" key="3">
    <source>
        <dbReference type="Proteomes" id="UP000652761"/>
    </source>
</evidence>
<name>A0A843X4K4_COLES</name>
<evidence type="ECO:0000313" key="2">
    <source>
        <dbReference type="EMBL" id="MQM13851.1"/>
    </source>
</evidence>